<dbReference type="HOGENOM" id="CLU_1124813_0_0_1"/>
<comment type="caution">
    <text evidence="1">The sequence shown here is derived from an EMBL/GenBank/DDBJ whole genome shotgun (WGS) entry which is preliminary data.</text>
</comment>
<organism evidence="1 2">
    <name type="scientific">Moniliophthora roreri (strain MCA 2997)</name>
    <name type="common">Cocoa frosty pod rot fungus</name>
    <name type="synonym">Crinipellis roreri</name>
    <dbReference type="NCBI Taxonomy" id="1381753"/>
    <lineage>
        <taxon>Eukaryota</taxon>
        <taxon>Fungi</taxon>
        <taxon>Dikarya</taxon>
        <taxon>Basidiomycota</taxon>
        <taxon>Agaricomycotina</taxon>
        <taxon>Agaricomycetes</taxon>
        <taxon>Agaricomycetidae</taxon>
        <taxon>Agaricales</taxon>
        <taxon>Marasmiineae</taxon>
        <taxon>Marasmiaceae</taxon>
        <taxon>Moniliophthora</taxon>
    </lineage>
</organism>
<sequence length="247" mass="28258">MSSYGQSQPVEDRVPYPPAWFCSAGDCLLIALEDVTSLREEMKEVISILAPDTSEQAENEMLRALENLCLNDGWQPNGTCSSTNDINVMYHSANAALTCGGSPTLPADFQYAIDTEVGKLSNMSMDFLQDISSGGEALFPCSGWEDHIIKSAVDHRVSITMARFRRIKCVDEMIHEMCNDIHIMQHVWDWVKFDWEELQLHGKHIREQSHRYQKMFDQMTGNTNRFNIPPSTYLVHFPYPETHIDRH</sequence>
<dbReference type="KEGG" id="mrr:Moror_15667"/>
<evidence type="ECO:0000313" key="1">
    <source>
        <dbReference type="EMBL" id="ESK81525.1"/>
    </source>
</evidence>
<proteinExistence type="predicted"/>
<protein>
    <submittedName>
        <fullName evidence="1">Uncharacterized protein</fullName>
    </submittedName>
</protein>
<reference evidence="1 2" key="1">
    <citation type="journal article" date="2014" name="BMC Genomics">
        <title>Genome and secretome analysis of the hemibiotrophic fungal pathogen, Moniliophthora roreri, which causes frosty pod rot disease of cacao: mechanisms of the biotrophic and necrotrophic phases.</title>
        <authorList>
            <person name="Meinhardt L.W."/>
            <person name="Costa G.G.L."/>
            <person name="Thomazella D.P.T."/>
            <person name="Teixeira P.J.P.L."/>
            <person name="Carazzolle M.F."/>
            <person name="Schuster S.C."/>
            <person name="Carlson J.E."/>
            <person name="Guiltinan M.J."/>
            <person name="Mieczkowski P."/>
            <person name="Farmer A."/>
            <person name="Ramaraj T."/>
            <person name="Crozier J."/>
            <person name="Davis R.E."/>
            <person name="Shao J."/>
            <person name="Melnick R.L."/>
            <person name="Pereira G.A.G."/>
            <person name="Bailey B.A."/>
        </authorList>
    </citation>
    <scope>NUCLEOTIDE SEQUENCE [LARGE SCALE GENOMIC DNA]</scope>
    <source>
        <strain evidence="1 2">MCA 2997</strain>
    </source>
</reference>
<keyword evidence="2" id="KW-1185">Reference proteome</keyword>
<dbReference type="EMBL" id="AWSO01002402">
    <property type="protein sequence ID" value="ESK81525.1"/>
    <property type="molecule type" value="Genomic_DNA"/>
</dbReference>
<gene>
    <name evidence="1" type="ORF">Moror_15667</name>
</gene>
<evidence type="ECO:0000313" key="2">
    <source>
        <dbReference type="Proteomes" id="UP000017559"/>
    </source>
</evidence>
<name>V2WMS0_MONRO</name>
<dbReference type="Proteomes" id="UP000017559">
    <property type="component" value="Unassembled WGS sequence"/>
</dbReference>
<accession>V2WMS0</accession>
<dbReference type="AlphaFoldDB" id="V2WMS0"/>